<organism evidence="2 3">
    <name type="scientific">Musa balbisiana</name>
    <name type="common">Banana</name>
    <dbReference type="NCBI Taxonomy" id="52838"/>
    <lineage>
        <taxon>Eukaryota</taxon>
        <taxon>Viridiplantae</taxon>
        <taxon>Streptophyta</taxon>
        <taxon>Embryophyta</taxon>
        <taxon>Tracheophyta</taxon>
        <taxon>Spermatophyta</taxon>
        <taxon>Magnoliopsida</taxon>
        <taxon>Liliopsida</taxon>
        <taxon>Zingiberales</taxon>
        <taxon>Musaceae</taxon>
        <taxon>Musa</taxon>
    </lineage>
</organism>
<dbReference type="Proteomes" id="UP000317650">
    <property type="component" value="Chromosome 8"/>
</dbReference>
<feature type="region of interest" description="Disordered" evidence="1">
    <location>
        <begin position="112"/>
        <end position="173"/>
    </location>
</feature>
<evidence type="ECO:0000313" key="2">
    <source>
        <dbReference type="EMBL" id="THU70178.1"/>
    </source>
</evidence>
<feature type="compositionally biased region" description="Basic and acidic residues" evidence="1">
    <location>
        <begin position="156"/>
        <end position="173"/>
    </location>
</feature>
<sequence>MGCGGSKQDVATGNTITRRILRRPSSVSKSKASSTSANGDASKKQAAEANGAAGEANVVSKESSEEYFSSRREIECLDVVTGSEGAEYFSPVEDSDANLKTVDGSGEIAVSEAKNGAAFGPKEEKEQIGRKEDDGESLGKQSVDFKEAISIDEAEAEKKSPGEKENAKETSAH</sequence>
<comment type="caution">
    <text evidence="2">The sequence shown here is derived from an EMBL/GenBank/DDBJ whole genome shotgun (WGS) entry which is preliminary data.</text>
</comment>
<proteinExistence type="predicted"/>
<feature type="compositionally biased region" description="Low complexity" evidence="1">
    <location>
        <begin position="47"/>
        <end position="61"/>
    </location>
</feature>
<accession>A0A4S8K5R7</accession>
<name>A0A4S8K5R7_MUSBA</name>
<gene>
    <name evidence="2" type="ORF">C4D60_Mb08t22280</name>
</gene>
<protein>
    <submittedName>
        <fullName evidence="2">Uncharacterized protein</fullName>
    </submittedName>
</protein>
<evidence type="ECO:0000313" key="3">
    <source>
        <dbReference type="Proteomes" id="UP000317650"/>
    </source>
</evidence>
<keyword evidence="3" id="KW-1185">Reference proteome</keyword>
<dbReference type="EMBL" id="PYDT01000002">
    <property type="protein sequence ID" value="THU70178.1"/>
    <property type="molecule type" value="Genomic_DNA"/>
</dbReference>
<feature type="compositionally biased region" description="Basic and acidic residues" evidence="1">
    <location>
        <begin position="121"/>
        <end position="133"/>
    </location>
</feature>
<feature type="compositionally biased region" description="Low complexity" evidence="1">
    <location>
        <begin position="25"/>
        <end position="37"/>
    </location>
</feature>
<dbReference type="AlphaFoldDB" id="A0A4S8K5R7"/>
<feature type="region of interest" description="Disordered" evidence="1">
    <location>
        <begin position="1"/>
        <end position="69"/>
    </location>
</feature>
<evidence type="ECO:0000256" key="1">
    <source>
        <dbReference type="SAM" id="MobiDB-lite"/>
    </source>
</evidence>
<reference evidence="2 3" key="1">
    <citation type="journal article" date="2019" name="Nat. Plants">
        <title>Genome sequencing of Musa balbisiana reveals subgenome evolution and function divergence in polyploid bananas.</title>
        <authorList>
            <person name="Yao X."/>
        </authorList>
    </citation>
    <scope>NUCLEOTIDE SEQUENCE [LARGE SCALE GENOMIC DNA]</scope>
    <source>
        <strain evidence="3">cv. DH-PKW</strain>
        <tissue evidence="2">Leaves</tissue>
    </source>
</reference>